<sequence>VDGSHFVLGHAHFDVWGAAMLKGPTIATLDTPPNHHLFNAISNNQLGQLSPLLERRQRGNSTGSAAAPVINFNVPAEFIQLFHPPAAPAATPLATAAAAAPAAPIQPLAPPAFLMVSNTLIPADCAPGPTLSLDDFCKTYLLTDGV</sequence>
<keyword evidence="2" id="KW-1185">Reference proteome</keyword>
<accession>A0A0C9XFU0</accession>
<dbReference type="Proteomes" id="UP000054477">
    <property type="component" value="Unassembled WGS sequence"/>
</dbReference>
<protein>
    <submittedName>
        <fullName evidence="1">Uncharacterized protein</fullName>
    </submittedName>
</protein>
<reference evidence="2" key="2">
    <citation type="submission" date="2015-01" db="EMBL/GenBank/DDBJ databases">
        <title>Evolutionary Origins and Diversification of the Mycorrhizal Mutualists.</title>
        <authorList>
            <consortium name="DOE Joint Genome Institute"/>
            <consortium name="Mycorrhizal Genomics Consortium"/>
            <person name="Kohler A."/>
            <person name="Kuo A."/>
            <person name="Nagy L.G."/>
            <person name="Floudas D."/>
            <person name="Copeland A."/>
            <person name="Barry K.W."/>
            <person name="Cichocki N."/>
            <person name="Veneault-Fourrey C."/>
            <person name="LaButti K."/>
            <person name="Lindquist E.A."/>
            <person name="Lipzen A."/>
            <person name="Lundell T."/>
            <person name="Morin E."/>
            <person name="Murat C."/>
            <person name="Riley R."/>
            <person name="Ohm R."/>
            <person name="Sun H."/>
            <person name="Tunlid A."/>
            <person name="Henrissat B."/>
            <person name="Grigoriev I.V."/>
            <person name="Hibbett D.S."/>
            <person name="Martin F."/>
        </authorList>
    </citation>
    <scope>NUCLEOTIDE SEQUENCE [LARGE SCALE GENOMIC DNA]</scope>
    <source>
        <strain evidence="2">LaAM-08-1</strain>
    </source>
</reference>
<proteinExistence type="predicted"/>
<dbReference type="EMBL" id="KN838772">
    <property type="protein sequence ID" value="KIJ94982.1"/>
    <property type="molecule type" value="Genomic_DNA"/>
</dbReference>
<dbReference type="OrthoDB" id="3063862at2759"/>
<evidence type="ECO:0000313" key="2">
    <source>
        <dbReference type="Proteomes" id="UP000054477"/>
    </source>
</evidence>
<evidence type="ECO:0000313" key="1">
    <source>
        <dbReference type="EMBL" id="KIJ94982.1"/>
    </source>
</evidence>
<gene>
    <name evidence="1" type="ORF">K443DRAFT_42298</name>
</gene>
<feature type="non-terminal residue" evidence="1">
    <location>
        <position position="146"/>
    </location>
</feature>
<dbReference type="HOGENOM" id="CLU_1820400_0_0_1"/>
<name>A0A0C9XFU0_9AGAR</name>
<feature type="non-terminal residue" evidence="1">
    <location>
        <position position="1"/>
    </location>
</feature>
<organism evidence="1 2">
    <name type="scientific">Laccaria amethystina LaAM-08-1</name>
    <dbReference type="NCBI Taxonomy" id="1095629"/>
    <lineage>
        <taxon>Eukaryota</taxon>
        <taxon>Fungi</taxon>
        <taxon>Dikarya</taxon>
        <taxon>Basidiomycota</taxon>
        <taxon>Agaricomycotina</taxon>
        <taxon>Agaricomycetes</taxon>
        <taxon>Agaricomycetidae</taxon>
        <taxon>Agaricales</taxon>
        <taxon>Agaricineae</taxon>
        <taxon>Hydnangiaceae</taxon>
        <taxon>Laccaria</taxon>
    </lineage>
</organism>
<dbReference type="AlphaFoldDB" id="A0A0C9XFU0"/>
<reference evidence="1 2" key="1">
    <citation type="submission" date="2014-04" db="EMBL/GenBank/DDBJ databases">
        <authorList>
            <consortium name="DOE Joint Genome Institute"/>
            <person name="Kuo A."/>
            <person name="Kohler A."/>
            <person name="Nagy L.G."/>
            <person name="Floudas D."/>
            <person name="Copeland A."/>
            <person name="Barry K.W."/>
            <person name="Cichocki N."/>
            <person name="Veneault-Fourrey C."/>
            <person name="LaButti K."/>
            <person name="Lindquist E.A."/>
            <person name="Lipzen A."/>
            <person name="Lundell T."/>
            <person name="Morin E."/>
            <person name="Murat C."/>
            <person name="Sun H."/>
            <person name="Tunlid A."/>
            <person name="Henrissat B."/>
            <person name="Grigoriev I.V."/>
            <person name="Hibbett D.S."/>
            <person name="Martin F."/>
            <person name="Nordberg H.P."/>
            <person name="Cantor M.N."/>
            <person name="Hua S.X."/>
        </authorList>
    </citation>
    <scope>NUCLEOTIDE SEQUENCE [LARGE SCALE GENOMIC DNA]</scope>
    <source>
        <strain evidence="1 2">LaAM-08-1</strain>
    </source>
</reference>